<evidence type="ECO:0000256" key="1">
    <source>
        <dbReference type="SAM" id="MobiDB-lite"/>
    </source>
</evidence>
<dbReference type="InterPro" id="IPR005312">
    <property type="entry name" value="DUF1759"/>
</dbReference>
<reference evidence="2" key="1">
    <citation type="journal article" date="2023" name="G3 (Bethesda)">
        <title>A reference genome for the long-term kleptoplast-retaining sea slug Elysia crispata morphotype clarki.</title>
        <authorList>
            <person name="Eastman K.E."/>
            <person name="Pendleton A.L."/>
            <person name="Shaikh M.A."/>
            <person name="Suttiyut T."/>
            <person name="Ogas R."/>
            <person name="Tomko P."/>
            <person name="Gavelis G."/>
            <person name="Widhalm J.R."/>
            <person name="Wisecaver J.H."/>
        </authorList>
    </citation>
    <scope>NUCLEOTIDE SEQUENCE</scope>
    <source>
        <strain evidence="2">ECLA1</strain>
    </source>
</reference>
<evidence type="ECO:0000313" key="2">
    <source>
        <dbReference type="EMBL" id="KAK3704303.1"/>
    </source>
</evidence>
<feature type="region of interest" description="Disordered" evidence="1">
    <location>
        <begin position="190"/>
        <end position="209"/>
    </location>
</feature>
<dbReference type="Pfam" id="PF03564">
    <property type="entry name" value="DUF1759"/>
    <property type="match status" value="1"/>
</dbReference>
<proteinExistence type="predicted"/>
<dbReference type="AlphaFoldDB" id="A0AAE0XQW8"/>
<comment type="caution">
    <text evidence="2">The sequence shown here is derived from an EMBL/GenBank/DDBJ whole genome shotgun (WGS) entry which is preliminary data.</text>
</comment>
<dbReference type="Proteomes" id="UP001283361">
    <property type="component" value="Unassembled WGS sequence"/>
</dbReference>
<protein>
    <submittedName>
        <fullName evidence="2">Uncharacterized protein</fullName>
    </submittedName>
</protein>
<sequence>MESIEEQKRTRTAASFNLHLSLWDKFTANVHISEWPPINKFTYLQSFLKGEALSAISGLALTEANYETARGLLQQRFGRKLREVFSHIQELLNLSVSGKTTVDLWVVYDELQTHIRSLEALNITGAEYGVILTPVVMKRLPVNIRLEWARLGDEKKSDLDALLSFLHSEIICRERSRTFRNDQISVKADHRTSGGHTTASALLTDGKNATGEEEAKEGCGVSDKWHAMGKCYSWTRLDFNGRKTQCMRKGCVSCAWDLTGLKTVGLRLDSRARVDITHYIPVQLHIKYGSNSVSVHKAEVIEFNTDNESTEMFTTVGTTGIFTGVP</sequence>
<organism evidence="2 3">
    <name type="scientific">Elysia crispata</name>
    <name type="common">lettuce slug</name>
    <dbReference type="NCBI Taxonomy" id="231223"/>
    <lineage>
        <taxon>Eukaryota</taxon>
        <taxon>Metazoa</taxon>
        <taxon>Spiralia</taxon>
        <taxon>Lophotrochozoa</taxon>
        <taxon>Mollusca</taxon>
        <taxon>Gastropoda</taxon>
        <taxon>Heterobranchia</taxon>
        <taxon>Euthyneura</taxon>
        <taxon>Panpulmonata</taxon>
        <taxon>Sacoglossa</taxon>
        <taxon>Placobranchoidea</taxon>
        <taxon>Plakobranchidae</taxon>
        <taxon>Elysia</taxon>
    </lineage>
</organism>
<accession>A0AAE0XQW8</accession>
<dbReference type="EMBL" id="JAWDGP010007801">
    <property type="protein sequence ID" value="KAK3704303.1"/>
    <property type="molecule type" value="Genomic_DNA"/>
</dbReference>
<keyword evidence="3" id="KW-1185">Reference proteome</keyword>
<gene>
    <name evidence="2" type="ORF">RRG08_035959</name>
</gene>
<evidence type="ECO:0000313" key="3">
    <source>
        <dbReference type="Proteomes" id="UP001283361"/>
    </source>
</evidence>
<name>A0AAE0XQW8_9GAST</name>